<dbReference type="Pfam" id="PF13833">
    <property type="entry name" value="EF-hand_8"/>
    <property type="match status" value="1"/>
</dbReference>
<protein>
    <recommendedName>
        <fullName evidence="2">EF-hand domain-containing protein</fullName>
    </recommendedName>
</protein>
<comment type="caution">
    <text evidence="3">The sequence shown here is derived from an EMBL/GenBank/DDBJ whole genome shotgun (WGS) entry which is preliminary data.</text>
</comment>
<dbReference type="InterPro" id="IPR044205">
    <property type="entry name" value="KIC/PBP1/KRP1"/>
</dbReference>
<dbReference type="SUPFAM" id="SSF47473">
    <property type="entry name" value="EF-hand"/>
    <property type="match status" value="1"/>
</dbReference>
<dbReference type="EMBL" id="JAXIOK010000023">
    <property type="protein sequence ID" value="KAK4743508.1"/>
    <property type="molecule type" value="Genomic_DNA"/>
</dbReference>
<evidence type="ECO:0000259" key="2">
    <source>
        <dbReference type="PROSITE" id="PS50222"/>
    </source>
</evidence>
<dbReference type="InterPro" id="IPR002048">
    <property type="entry name" value="EF_hand_dom"/>
</dbReference>
<keyword evidence="4" id="KW-1185">Reference proteome</keyword>
<accession>A0AAN7GNM7</accession>
<dbReference type="Gene3D" id="1.10.238.10">
    <property type="entry name" value="EF-hand"/>
    <property type="match status" value="1"/>
</dbReference>
<dbReference type="PROSITE" id="PS50222">
    <property type="entry name" value="EF_HAND_2"/>
    <property type="match status" value="1"/>
</dbReference>
<dbReference type="InterPro" id="IPR018247">
    <property type="entry name" value="EF_Hand_1_Ca_BS"/>
</dbReference>
<name>A0AAN7GNM7_9MYRT</name>
<organism evidence="3 4">
    <name type="scientific">Trapa incisa</name>
    <dbReference type="NCBI Taxonomy" id="236973"/>
    <lineage>
        <taxon>Eukaryota</taxon>
        <taxon>Viridiplantae</taxon>
        <taxon>Streptophyta</taxon>
        <taxon>Embryophyta</taxon>
        <taxon>Tracheophyta</taxon>
        <taxon>Spermatophyta</taxon>
        <taxon>Magnoliopsida</taxon>
        <taxon>eudicotyledons</taxon>
        <taxon>Gunneridae</taxon>
        <taxon>Pentapetalae</taxon>
        <taxon>rosids</taxon>
        <taxon>malvids</taxon>
        <taxon>Myrtales</taxon>
        <taxon>Lythraceae</taxon>
        <taxon>Trapa</taxon>
    </lineage>
</organism>
<dbReference type="Proteomes" id="UP001345219">
    <property type="component" value="Chromosome 1"/>
</dbReference>
<dbReference type="AlphaFoldDB" id="A0AAN7GNM7"/>
<dbReference type="PANTHER" id="PTHR47319">
    <property type="entry name" value="CALCIUM-BINDING PROTEIN KIC"/>
    <property type="match status" value="1"/>
</dbReference>
<evidence type="ECO:0000313" key="4">
    <source>
        <dbReference type="Proteomes" id="UP001345219"/>
    </source>
</evidence>
<proteinExistence type="predicted"/>
<dbReference type="GO" id="GO:0005509">
    <property type="term" value="F:calcium ion binding"/>
    <property type="evidence" value="ECO:0007669"/>
    <property type="project" value="InterPro"/>
</dbReference>
<dbReference type="PROSITE" id="PS00018">
    <property type="entry name" value="EF_HAND_1"/>
    <property type="match status" value="1"/>
</dbReference>
<feature type="domain" description="EF-hand" evidence="2">
    <location>
        <begin position="77"/>
        <end position="112"/>
    </location>
</feature>
<dbReference type="PANTHER" id="PTHR47319:SF4">
    <property type="entry name" value="CALCIUM-BINDING PROTEIN KIC"/>
    <property type="match status" value="1"/>
</dbReference>
<dbReference type="InterPro" id="IPR011992">
    <property type="entry name" value="EF-hand-dom_pair"/>
</dbReference>
<reference evidence="3 4" key="1">
    <citation type="journal article" date="2023" name="Hortic Res">
        <title>Pangenome of water caltrop reveals structural variations and asymmetric subgenome divergence after allopolyploidization.</title>
        <authorList>
            <person name="Zhang X."/>
            <person name="Chen Y."/>
            <person name="Wang L."/>
            <person name="Yuan Y."/>
            <person name="Fang M."/>
            <person name="Shi L."/>
            <person name="Lu R."/>
            <person name="Comes H.P."/>
            <person name="Ma Y."/>
            <person name="Chen Y."/>
            <person name="Huang G."/>
            <person name="Zhou Y."/>
            <person name="Zheng Z."/>
            <person name="Qiu Y."/>
        </authorList>
    </citation>
    <scope>NUCLEOTIDE SEQUENCE [LARGE SCALE GENOMIC DNA]</scope>
    <source>
        <tissue evidence="3">Roots</tissue>
    </source>
</reference>
<keyword evidence="1" id="KW-0106">Calcium</keyword>
<sequence>MEDGSPSRPSMVKMETAMPMENEEFEDQLPVMAEKLDMDTFVSELCGGFRLLADQEKGVITSNSLRKNSALLGMEGMSEEESEAMVREGDLNGDGALSESEFCILMVRLSPGMMQEAEAWLEKAVIEELSRSSN</sequence>
<gene>
    <name evidence="3" type="ORF">SAY87_001509</name>
</gene>
<evidence type="ECO:0000313" key="3">
    <source>
        <dbReference type="EMBL" id="KAK4743508.1"/>
    </source>
</evidence>
<evidence type="ECO:0000256" key="1">
    <source>
        <dbReference type="ARBA" id="ARBA00022837"/>
    </source>
</evidence>